<dbReference type="GO" id="GO:0004321">
    <property type="term" value="F:fatty-acyl-CoA synthase activity"/>
    <property type="evidence" value="ECO:0007669"/>
    <property type="project" value="TreeGrafter"/>
</dbReference>
<accession>Q704A9</accession>
<organism evidence="7">
    <name type="scientific">Thermoproteus tenax</name>
    <dbReference type="NCBI Taxonomy" id="2271"/>
    <lineage>
        <taxon>Archaea</taxon>
        <taxon>Thermoproteota</taxon>
        <taxon>Thermoprotei</taxon>
        <taxon>Thermoproteales</taxon>
        <taxon>Thermoproteaceae</taxon>
        <taxon>Thermoproteus</taxon>
    </lineage>
</organism>
<comment type="similarity">
    <text evidence="1">Belongs to the ATP-dependent AMP-binding enzyme family.</text>
</comment>
<dbReference type="PANTHER" id="PTHR43605:SF10">
    <property type="entry name" value="ACYL-COA SYNTHETASE MEDIUM CHAIN FAMILY MEMBER 3"/>
    <property type="match status" value="1"/>
</dbReference>
<dbReference type="InterPro" id="IPR020845">
    <property type="entry name" value="AMP-binding_CS"/>
</dbReference>
<dbReference type="GO" id="GO:0003987">
    <property type="term" value="F:acetate-CoA ligase activity"/>
    <property type="evidence" value="ECO:0007669"/>
    <property type="project" value="UniProtKB-EC"/>
</dbReference>
<reference evidence="7" key="1">
    <citation type="journal article" date="2004" name="J. Bacteriol.">
        <title>Reconstruction of the central carbohydrate metabolism of Thermoproteus tenax using genomic and biochemical data.</title>
        <authorList>
            <person name="Siebers B."/>
            <person name="Tjaden B."/>
            <person name="Michalke K."/>
            <person name="Doerr C."/>
            <person name="Ahmed H."/>
            <person name="Zaparty M."/>
            <person name="Gordon P."/>
            <person name="Sensen C.W."/>
            <person name="Zibat A."/>
            <person name="Klenk H.P."/>
            <person name="Schuster S.C."/>
            <person name="Hensel R."/>
        </authorList>
    </citation>
    <scope>NUCLEOTIDE SEQUENCE</scope>
</reference>
<dbReference type="AlphaFoldDB" id="Q704A9"/>
<dbReference type="Pfam" id="PF00501">
    <property type="entry name" value="AMP-binding"/>
    <property type="match status" value="1"/>
</dbReference>
<evidence type="ECO:0000259" key="5">
    <source>
        <dbReference type="Pfam" id="PF00501"/>
    </source>
</evidence>
<evidence type="ECO:0000256" key="1">
    <source>
        <dbReference type="ARBA" id="ARBA00006432"/>
    </source>
</evidence>
<dbReference type="SUPFAM" id="SSF56801">
    <property type="entry name" value="Acetyl-CoA synthetase-like"/>
    <property type="match status" value="1"/>
</dbReference>
<evidence type="ECO:0000256" key="4">
    <source>
        <dbReference type="ARBA" id="ARBA00022840"/>
    </source>
</evidence>
<dbReference type="Pfam" id="PF13193">
    <property type="entry name" value="AMP-binding_C"/>
    <property type="match status" value="1"/>
</dbReference>
<protein>
    <submittedName>
        <fullName evidence="7">Acetyl-coenzyme A synthetase</fullName>
        <ecNumber evidence="7">6.2.1.1</ecNumber>
    </submittedName>
</protein>
<feature type="domain" description="AMP-dependent synthetase/ligase" evidence="5">
    <location>
        <begin position="63"/>
        <end position="423"/>
    </location>
</feature>
<feature type="domain" description="AMP-binding enzyme C-terminal" evidence="6">
    <location>
        <begin position="474"/>
        <end position="552"/>
    </location>
</feature>
<sequence length="571" mass="63283">MLPGTAVNGIKYPKAYSDRLEIDIRNFSFNSYEDIYRKFIWNIPKYFNIGYAITDRAIALGRGENVAIYYEDDEGRREVVRFSELKTRSDAFARSLLDNGVRKGDVVGVYLYPGPEVVIALSAIYKIGAIALSISPLIGTEGVEYRLKHSEAKAFVTDGTKKEAISIANRLNTIRAIYVVGSEPSGGKELSFEDQTKAGSAEIAETESDEPAQLFYTSGSTGPPKGVLHAHRFLLGHIPTYQLYFEMAPRDGDVYWTNADWGWIGALGDVVLPSLYFGMPVVAYRRTSGFSARRALEVMSQYGVTAAFITPTALRIIRREYPEPLKDFDIKLRALSTAGESPGRELVLWASEAFKASVNEFYGCTETNLVVTNNSIWAKPGSLGKPAPGHIVEVVDDKGNPLPPNAEGWIAVKLPDPVAFLGYFKNPEATAAKIKNGWFLIGDMGLKDAEGYLWFKGRGDDVIKVSGYRIGPEEIEEVITKHPAVLEAAVIGKPDPVRGTIVKAFVVLKPGIEPSDILAREIQEFVKTRLAAYAYPREVEFVDQLPRTETGKLKRYELRRRELERGNVQSG</sequence>
<evidence type="ECO:0000313" key="7">
    <source>
        <dbReference type="EMBL" id="CAF18485.1"/>
    </source>
</evidence>
<dbReference type="Gene3D" id="3.40.50.12780">
    <property type="entry name" value="N-terminal domain of ligase-like"/>
    <property type="match status" value="1"/>
</dbReference>
<dbReference type="EMBL" id="AJ621304">
    <property type="protein sequence ID" value="CAF18485.1"/>
    <property type="molecule type" value="Genomic_DNA"/>
</dbReference>
<dbReference type="InterPro" id="IPR025110">
    <property type="entry name" value="AMP-bd_C"/>
</dbReference>
<evidence type="ECO:0000259" key="6">
    <source>
        <dbReference type="Pfam" id="PF13193"/>
    </source>
</evidence>
<keyword evidence="2 7" id="KW-0436">Ligase</keyword>
<dbReference type="GO" id="GO:0006637">
    <property type="term" value="P:acyl-CoA metabolic process"/>
    <property type="evidence" value="ECO:0007669"/>
    <property type="project" value="TreeGrafter"/>
</dbReference>
<dbReference type="PANTHER" id="PTHR43605">
    <property type="entry name" value="ACYL-COENZYME A SYNTHETASE"/>
    <property type="match status" value="1"/>
</dbReference>
<dbReference type="InterPro" id="IPR000873">
    <property type="entry name" value="AMP-dep_synth/lig_dom"/>
</dbReference>
<keyword evidence="4" id="KW-0067">ATP-binding</keyword>
<dbReference type="EC" id="6.2.1.1" evidence="7"/>
<dbReference type="GO" id="GO:0005524">
    <property type="term" value="F:ATP binding"/>
    <property type="evidence" value="ECO:0007669"/>
    <property type="project" value="UniProtKB-KW"/>
</dbReference>
<dbReference type="InterPro" id="IPR045851">
    <property type="entry name" value="AMP-bd_C_sf"/>
</dbReference>
<dbReference type="InterPro" id="IPR049515">
    <property type="entry name" value="MACS_put"/>
</dbReference>
<dbReference type="PROSITE" id="PS00455">
    <property type="entry name" value="AMP_BINDING"/>
    <property type="match status" value="1"/>
</dbReference>
<name>Q704A9_THETE</name>
<keyword evidence="3" id="KW-0547">Nucleotide-binding</keyword>
<dbReference type="FunFam" id="3.30.300.30:FF:000005">
    <property type="entry name" value="Acyl-coenzyme A synthetase ACSM5, mitochondrial"/>
    <property type="match status" value="1"/>
</dbReference>
<evidence type="ECO:0000256" key="3">
    <source>
        <dbReference type="ARBA" id="ARBA00022741"/>
    </source>
</evidence>
<dbReference type="InterPro" id="IPR051087">
    <property type="entry name" value="Mitochondrial_ACSM"/>
</dbReference>
<dbReference type="GO" id="GO:0006633">
    <property type="term" value="P:fatty acid biosynthetic process"/>
    <property type="evidence" value="ECO:0007669"/>
    <property type="project" value="TreeGrafter"/>
</dbReference>
<dbReference type="GO" id="GO:0015645">
    <property type="term" value="F:fatty acid ligase activity"/>
    <property type="evidence" value="ECO:0007669"/>
    <property type="project" value="TreeGrafter"/>
</dbReference>
<proteinExistence type="inferred from homology"/>
<gene>
    <name evidence="7" type="primary">acs</name>
</gene>
<dbReference type="InterPro" id="IPR042099">
    <property type="entry name" value="ANL_N_sf"/>
</dbReference>
<evidence type="ECO:0000256" key="2">
    <source>
        <dbReference type="ARBA" id="ARBA00022598"/>
    </source>
</evidence>
<dbReference type="Gene3D" id="3.30.300.30">
    <property type="match status" value="1"/>
</dbReference>
<dbReference type="CDD" id="cd05971">
    <property type="entry name" value="MACS_like_3"/>
    <property type="match status" value="1"/>
</dbReference>